<protein>
    <submittedName>
        <fullName evidence="1">Uncharacterized protein</fullName>
    </submittedName>
</protein>
<gene>
    <name evidence="1" type="ORF">MNBD_GAMMA23-2264</name>
</gene>
<accession>A0A3B0ZWZ6</accession>
<dbReference type="AlphaFoldDB" id="A0A3B0ZWZ6"/>
<dbReference type="EMBL" id="UOFT01000064">
    <property type="protein sequence ID" value="VAW98048.1"/>
    <property type="molecule type" value="Genomic_DNA"/>
</dbReference>
<name>A0A3B0ZWZ6_9ZZZZ</name>
<sequence>MRGFVPPDPQTDVSTIQYAIVYAPQRKANRHRIPQSCVAITQNKEEAIEQSNPQAKRYAAQVLGPSKSSEGQYIYYVMEWLE</sequence>
<proteinExistence type="predicted"/>
<reference evidence="1" key="1">
    <citation type="submission" date="2018-06" db="EMBL/GenBank/DDBJ databases">
        <authorList>
            <person name="Zhirakovskaya E."/>
        </authorList>
    </citation>
    <scope>NUCLEOTIDE SEQUENCE</scope>
</reference>
<organism evidence="1">
    <name type="scientific">hydrothermal vent metagenome</name>
    <dbReference type="NCBI Taxonomy" id="652676"/>
    <lineage>
        <taxon>unclassified sequences</taxon>
        <taxon>metagenomes</taxon>
        <taxon>ecological metagenomes</taxon>
    </lineage>
</organism>
<evidence type="ECO:0000313" key="1">
    <source>
        <dbReference type="EMBL" id="VAW98048.1"/>
    </source>
</evidence>